<accession>A0ABW0SA93</accession>
<evidence type="ECO:0000256" key="1">
    <source>
        <dbReference type="SAM" id="MobiDB-lite"/>
    </source>
</evidence>
<feature type="region of interest" description="Disordered" evidence="1">
    <location>
        <begin position="49"/>
        <end position="74"/>
    </location>
</feature>
<name>A0ABW0SA93_9RHOB</name>
<gene>
    <name evidence="2" type="ORF">ACFPOC_05235</name>
</gene>
<organism evidence="2 3">
    <name type="scientific">Rubellimicrobium aerolatum</name>
    <dbReference type="NCBI Taxonomy" id="490979"/>
    <lineage>
        <taxon>Bacteria</taxon>
        <taxon>Pseudomonadati</taxon>
        <taxon>Pseudomonadota</taxon>
        <taxon>Alphaproteobacteria</taxon>
        <taxon>Rhodobacterales</taxon>
        <taxon>Roseobacteraceae</taxon>
        <taxon>Rubellimicrobium</taxon>
    </lineage>
</organism>
<protein>
    <submittedName>
        <fullName evidence="2">Uncharacterized protein</fullName>
    </submittedName>
</protein>
<keyword evidence="3" id="KW-1185">Reference proteome</keyword>
<proteinExistence type="predicted"/>
<dbReference type="RefSeq" id="WP_209838586.1">
    <property type="nucleotide sequence ID" value="NZ_JAGGJP010000003.1"/>
</dbReference>
<reference evidence="3" key="1">
    <citation type="journal article" date="2019" name="Int. J. Syst. Evol. Microbiol.">
        <title>The Global Catalogue of Microorganisms (GCM) 10K type strain sequencing project: providing services to taxonomists for standard genome sequencing and annotation.</title>
        <authorList>
            <consortium name="The Broad Institute Genomics Platform"/>
            <consortium name="The Broad Institute Genome Sequencing Center for Infectious Disease"/>
            <person name="Wu L."/>
            <person name="Ma J."/>
        </authorList>
    </citation>
    <scope>NUCLEOTIDE SEQUENCE [LARGE SCALE GENOMIC DNA]</scope>
    <source>
        <strain evidence="3">KACC 11588</strain>
    </source>
</reference>
<comment type="caution">
    <text evidence="2">The sequence shown here is derived from an EMBL/GenBank/DDBJ whole genome shotgun (WGS) entry which is preliminary data.</text>
</comment>
<dbReference type="Proteomes" id="UP001596056">
    <property type="component" value="Unassembled WGS sequence"/>
</dbReference>
<sequence length="138" mass="14367">MADPNGTLDKIRSEALRRDAAAADPAIHVVLVEIALPPARLEVARPSAPGRPALRVAPEAGFGTGPETGGLPAADLHPIREAVEAALGHAAERYLRSARAFVVRASGPELRRLAEVPAVRAIWPNARRAAVAEATPGS</sequence>
<dbReference type="EMBL" id="JBHSNA010000003">
    <property type="protein sequence ID" value="MFC5565822.1"/>
    <property type="molecule type" value="Genomic_DNA"/>
</dbReference>
<evidence type="ECO:0000313" key="2">
    <source>
        <dbReference type="EMBL" id="MFC5565822.1"/>
    </source>
</evidence>
<evidence type="ECO:0000313" key="3">
    <source>
        <dbReference type="Proteomes" id="UP001596056"/>
    </source>
</evidence>